<dbReference type="SMART" id="SM00421">
    <property type="entry name" value="HTH_LUXR"/>
    <property type="match status" value="1"/>
</dbReference>
<dbReference type="PROSITE" id="PS50043">
    <property type="entry name" value="HTH_LUXR_2"/>
    <property type="match status" value="1"/>
</dbReference>
<keyword evidence="6" id="KW-1185">Reference proteome</keyword>
<dbReference type="Proteomes" id="UP001321486">
    <property type="component" value="Chromosome"/>
</dbReference>
<keyword evidence="1" id="KW-0805">Transcription regulation</keyword>
<keyword evidence="2" id="KW-0238">DNA-binding</keyword>
<dbReference type="Gene3D" id="1.10.10.10">
    <property type="entry name" value="Winged helix-like DNA-binding domain superfamily/Winged helix DNA-binding domain"/>
    <property type="match status" value="1"/>
</dbReference>
<evidence type="ECO:0000259" key="4">
    <source>
        <dbReference type="PROSITE" id="PS50043"/>
    </source>
</evidence>
<evidence type="ECO:0000313" key="6">
    <source>
        <dbReference type="Proteomes" id="UP001321486"/>
    </source>
</evidence>
<evidence type="ECO:0000256" key="1">
    <source>
        <dbReference type="ARBA" id="ARBA00023015"/>
    </source>
</evidence>
<evidence type="ECO:0000256" key="2">
    <source>
        <dbReference type="ARBA" id="ARBA00023125"/>
    </source>
</evidence>
<gene>
    <name evidence="5" type="ORF">GCM10025867_39290</name>
</gene>
<reference evidence="6" key="1">
    <citation type="journal article" date="2019" name="Int. J. Syst. Evol. Microbiol.">
        <title>The Global Catalogue of Microorganisms (GCM) 10K type strain sequencing project: providing services to taxonomists for standard genome sequencing and annotation.</title>
        <authorList>
            <consortium name="The Broad Institute Genomics Platform"/>
            <consortium name="The Broad Institute Genome Sequencing Center for Infectious Disease"/>
            <person name="Wu L."/>
            <person name="Ma J."/>
        </authorList>
    </citation>
    <scope>NUCLEOTIDE SEQUENCE [LARGE SCALE GENOMIC DNA]</scope>
    <source>
        <strain evidence="6">NBRC 108728</strain>
    </source>
</reference>
<dbReference type="InterPro" id="IPR000792">
    <property type="entry name" value="Tscrpt_reg_LuxR_C"/>
</dbReference>
<name>A0ABN6Y3B1_9MICO</name>
<dbReference type="PANTHER" id="PTHR44688:SF16">
    <property type="entry name" value="DNA-BINDING TRANSCRIPTIONAL ACTIVATOR DEVR_DOSR"/>
    <property type="match status" value="1"/>
</dbReference>
<dbReference type="InterPro" id="IPR011990">
    <property type="entry name" value="TPR-like_helical_dom_sf"/>
</dbReference>
<organism evidence="5 6">
    <name type="scientific">Frondihabitans sucicola</name>
    <dbReference type="NCBI Taxonomy" id="1268041"/>
    <lineage>
        <taxon>Bacteria</taxon>
        <taxon>Bacillati</taxon>
        <taxon>Actinomycetota</taxon>
        <taxon>Actinomycetes</taxon>
        <taxon>Micrococcales</taxon>
        <taxon>Microbacteriaceae</taxon>
        <taxon>Frondihabitans</taxon>
    </lineage>
</organism>
<feature type="domain" description="HTH luxR-type" evidence="4">
    <location>
        <begin position="264"/>
        <end position="329"/>
    </location>
</feature>
<dbReference type="CDD" id="cd06170">
    <property type="entry name" value="LuxR_C_like"/>
    <property type="match status" value="1"/>
</dbReference>
<dbReference type="Gene3D" id="1.25.40.10">
    <property type="entry name" value="Tetratricopeptide repeat domain"/>
    <property type="match status" value="1"/>
</dbReference>
<dbReference type="InterPro" id="IPR036388">
    <property type="entry name" value="WH-like_DNA-bd_sf"/>
</dbReference>
<sequence>MSLQLGDFAGAERQVDLAVQHAEGTDLLRSTFAALTQITRYLLLIERESGGADVDTTLRDVRIATRNSDWEAHALYSEALGKHATGAWIEALDLLGRVTRLLAGFSGQLVLDRETRILRAESMRNLGEVEQSRRAILAIDPGQHHAPCPSRILALASFTLGDPQAALDALAECLDLADLHSTRSMAQIYAVEAAAHQDLGDLVASSIAFDRALLVAAINGVSWPFRMLPTEVLERLLARAADRTQPAVVAALIERMHVTPRTETHPLADPLSERELVIVRHLATGATLSQIGGELFISVNTVKSHVRSIYRKLSATNRREAIARAAQLGLADED</sequence>
<evidence type="ECO:0000256" key="3">
    <source>
        <dbReference type="ARBA" id="ARBA00023163"/>
    </source>
</evidence>
<dbReference type="InterPro" id="IPR016032">
    <property type="entry name" value="Sig_transdc_resp-reg_C-effctor"/>
</dbReference>
<proteinExistence type="predicted"/>
<accession>A0ABN6Y3B1</accession>
<dbReference type="Pfam" id="PF00196">
    <property type="entry name" value="GerE"/>
    <property type="match status" value="1"/>
</dbReference>
<keyword evidence="3" id="KW-0804">Transcription</keyword>
<evidence type="ECO:0000313" key="5">
    <source>
        <dbReference type="EMBL" id="BDZ51688.1"/>
    </source>
</evidence>
<dbReference type="PRINTS" id="PR00038">
    <property type="entry name" value="HTHLUXR"/>
</dbReference>
<dbReference type="SUPFAM" id="SSF46894">
    <property type="entry name" value="C-terminal effector domain of the bipartite response regulators"/>
    <property type="match status" value="1"/>
</dbReference>
<dbReference type="EMBL" id="AP027732">
    <property type="protein sequence ID" value="BDZ51688.1"/>
    <property type="molecule type" value="Genomic_DNA"/>
</dbReference>
<dbReference type="PANTHER" id="PTHR44688">
    <property type="entry name" value="DNA-BINDING TRANSCRIPTIONAL ACTIVATOR DEVR_DOSR"/>
    <property type="match status" value="1"/>
</dbReference>
<protein>
    <recommendedName>
        <fullName evidence="4">HTH luxR-type domain-containing protein</fullName>
    </recommendedName>
</protein>